<gene>
    <name evidence="3" type="primary">yciC</name>
    <name evidence="3" type="ORF">MB901379_00209</name>
</gene>
<dbReference type="OrthoDB" id="9808822at2"/>
<evidence type="ECO:0000313" key="3">
    <source>
        <dbReference type="EMBL" id="VDM86686.1"/>
    </source>
</evidence>
<evidence type="ECO:0000259" key="2">
    <source>
        <dbReference type="SMART" id="SM00833"/>
    </source>
</evidence>
<evidence type="ECO:0000256" key="1">
    <source>
        <dbReference type="SAM" id="MobiDB-lite"/>
    </source>
</evidence>
<dbReference type="InterPro" id="IPR011629">
    <property type="entry name" value="CobW-like_C"/>
</dbReference>
<feature type="domain" description="CobW C-terminal" evidence="2">
    <location>
        <begin position="235"/>
        <end position="351"/>
    </location>
</feature>
<dbReference type="SMART" id="SM00833">
    <property type="entry name" value="CobW_C"/>
    <property type="match status" value="1"/>
</dbReference>
<dbReference type="RefSeq" id="WP_158014908.1">
    <property type="nucleotide sequence ID" value="NZ_CBCSKE010000020.1"/>
</dbReference>
<protein>
    <submittedName>
        <fullName evidence="3">Metal chaperone YciC</fullName>
    </submittedName>
</protein>
<dbReference type="Gene3D" id="3.40.50.300">
    <property type="entry name" value="P-loop containing nucleotide triphosphate hydrolases"/>
    <property type="match status" value="1"/>
</dbReference>
<dbReference type="EMBL" id="LR130759">
    <property type="protein sequence ID" value="VDM86686.1"/>
    <property type="molecule type" value="Genomic_DNA"/>
</dbReference>
<dbReference type="InterPro" id="IPR051927">
    <property type="entry name" value="Zn_Chap_cDPG_Synth"/>
</dbReference>
<dbReference type="KEGG" id="mbai:MB901379_00209"/>
<sequence length="404" mass="44658">MRTPVVLVAGQGDTDDATGLLLRRSGTVVVEHRFDGHVVRRTTVALRRGELSTAEEALELAHGCVSCTIRNDLLILLRRLHRRDGVDRIVVHLAPWLEPEPICWAINHVRVRVGPGYPDAPAGRDVRIGAVVTCVDSANWLAQSLGDDELLDGRTFAQVTVGQAEFADVLVLNRPDPVTLAVLRRLAPRARITVGLDRVELALANLDDYARRGRSDHPHAPLLAGRPPLVTDRGVGIVEFTARRPFRPERLHEAVDLLLDGVIRSRGRLWLANRPDQVMWLESAGGGLRVASAGKWLAAMSSAEVDRADPERRLFAELMWEYRFGDRHTAMTVLACGADQAEITRALTGALLTDREMARPQDWPAYDDPFGDWHEDPCHETPDETGQFSGHHNRGELGNKGEPG</sequence>
<dbReference type="InterPro" id="IPR027417">
    <property type="entry name" value="P-loop_NTPase"/>
</dbReference>
<keyword evidence="4" id="KW-1185">Reference proteome</keyword>
<dbReference type="PANTHER" id="PTHR43603">
    <property type="entry name" value="COBW DOMAIN-CONTAINING PROTEIN DDB_G0274527"/>
    <property type="match status" value="1"/>
</dbReference>
<dbReference type="AlphaFoldDB" id="A0A3S4BC66"/>
<feature type="region of interest" description="Disordered" evidence="1">
    <location>
        <begin position="374"/>
        <end position="404"/>
    </location>
</feature>
<evidence type="ECO:0000313" key="4">
    <source>
        <dbReference type="Proteomes" id="UP000269998"/>
    </source>
</evidence>
<dbReference type="PANTHER" id="PTHR43603:SF1">
    <property type="entry name" value="ZINC-REGULATED GTPASE METALLOPROTEIN ACTIVATOR 1"/>
    <property type="match status" value="1"/>
</dbReference>
<name>A0A3S4BC66_9MYCO</name>
<accession>A0A3S4BC66</accession>
<dbReference type="NCBIfam" id="NF047431">
    <property type="entry name" value="hiber_recruit"/>
    <property type="match status" value="1"/>
</dbReference>
<dbReference type="Pfam" id="PF07683">
    <property type="entry name" value="CobW_C"/>
    <property type="match status" value="1"/>
</dbReference>
<dbReference type="SUPFAM" id="SSF90002">
    <property type="entry name" value="Hypothetical protein YjiA, C-terminal domain"/>
    <property type="match status" value="1"/>
</dbReference>
<dbReference type="Proteomes" id="UP000269998">
    <property type="component" value="Chromosome"/>
</dbReference>
<dbReference type="Pfam" id="PF02492">
    <property type="entry name" value="cobW"/>
    <property type="match status" value="1"/>
</dbReference>
<feature type="compositionally biased region" description="Basic and acidic residues" evidence="1">
    <location>
        <begin position="393"/>
        <end position="404"/>
    </location>
</feature>
<proteinExistence type="predicted"/>
<reference evidence="4" key="1">
    <citation type="submission" date="2018-02" db="EMBL/GenBank/DDBJ databases">
        <authorList>
            <person name="Seth-Smith MB H."/>
            <person name="Seth-Smith H."/>
        </authorList>
    </citation>
    <scope>NUCLEOTIDE SEQUENCE [LARGE SCALE GENOMIC DNA]</scope>
</reference>
<organism evidence="3 4">
    <name type="scientific">Mycobacterium basiliense</name>
    <dbReference type="NCBI Taxonomy" id="2094119"/>
    <lineage>
        <taxon>Bacteria</taxon>
        <taxon>Bacillati</taxon>
        <taxon>Actinomycetota</taxon>
        <taxon>Actinomycetes</taxon>
        <taxon>Mycobacteriales</taxon>
        <taxon>Mycobacteriaceae</taxon>
        <taxon>Mycobacterium</taxon>
    </lineage>
</organism>
<dbReference type="InterPro" id="IPR003495">
    <property type="entry name" value="CobW/HypB/UreG_nucleotide-bd"/>
</dbReference>